<proteinExistence type="predicted"/>
<dbReference type="EMBL" id="JADEWL010000026">
    <property type="protein sequence ID" value="MBE9213128.1"/>
    <property type="molecule type" value="Genomic_DNA"/>
</dbReference>
<dbReference type="Pfam" id="PF14218">
    <property type="entry name" value="COP23"/>
    <property type="match status" value="1"/>
</dbReference>
<evidence type="ECO:0000313" key="2">
    <source>
        <dbReference type="EMBL" id="MBE9213128.1"/>
    </source>
</evidence>
<dbReference type="InterPro" id="IPR025478">
    <property type="entry name" value="COP23"/>
</dbReference>
<evidence type="ECO:0000256" key="1">
    <source>
        <dbReference type="SAM" id="SignalP"/>
    </source>
</evidence>
<dbReference type="RefSeq" id="WP_193919735.1">
    <property type="nucleotide sequence ID" value="NZ_JADEWL010000026.1"/>
</dbReference>
<feature type="chain" id="PRO_5035302448" description="Secreted protein" evidence="1">
    <location>
        <begin position="23"/>
        <end position="192"/>
    </location>
</feature>
<comment type="caution">
    <text evidence="2">The sequence shown here is derived from an EMBL/GenBank/DDBJ whole genome shotgun (WGS) entry which is preliminary data.</text>
</comment>
<feature type="signal peptide" evidence="1">
    <location>
        <begin position="1"/>
        <end position="22"/>
    </location>
</feature>
<gene>
    <name evidence="2" type="ORF">IQ247_10660</name>
</gene>
<protein>
    <recommendedName>
        <fullName evidence="4">Secreted protein</fullName>
    </recommendedName>
</protein>
<evidence type="ECO:0000313" key="3">
    <source>
        <dbReference type="Proteomes" id="UP000620559"/>
    </source>
</evidence>
<keyword evidence="1" id="KW-0732">Signal</keyword>
<keyword evidence="3" id="KW-1185">Reference proteome</keyword>
<name>A0A8J7FBF5_9CYAN</name>
<evidence type="ECO:0008006" key="4">
    <source>
        <dbReference type="Google" id="ProtNLM"/>
    </source>
</evidence>
<organism evidence="2 3">
    <name type="scientific">Plectonema cf. radiosum LEGE 06105</name>
    <dbReference type="NCBI Taxonomy" id="945769"/>
    <lineage>
        <taxon>Bacteria</taxon>
        <taxon>Bacillati</taxon>
        <taxon>Cyanobacteriota</taxon>
        <taxon>Cyanophyceae</taxon>
        <taxon>Oscillatoriophycideae</taxon>
        <taxon>Oscillatoriales</taxon>
        <taxon>Microcoleaceae</taxon>
        <taxon>Plectonema</taxon>
    </lineage>
</organism>
<sequence length="192" mass="21135">MQRQLSSIALALTALTSLATLAVSISPALSQPVATNSQPDKVTFLCREIFDKASGEKIPATVAWVPERKGHIRIIGWKSQVFPPAFSPQKRCEVVTQRFQQFYDNGGLNYLTHGINNGYPVICSIPNQGETCSAANQLFTIRPGSNPQLIFEQLKGILGGDTNIFLYQSSGQQVYVDMKEFFNKAPLENIPS</sequence>
<reference evidence="2" key="1">
    <citation type="submission" date="2020-10" db="EMBL/GenBank/DDBJ databases">
        <authorList>
            <person name="Castelo-Branco R."/>
            <person name="Eusebio N."/>
            <person name="Adriana R."/>
            <person name="Vieira A."/>
            <person name="Brugerolle De Fraissinette N."/>
            <person name="Rezende De Castro R."/>
            <person name="Schneider M.P."/>
            <person name="Vasconcelos V."/>
            <person name="Leao P.N."/>
        </authorList>
    </citation>
    <scope>NUCLEOTIDE SEQUENCE</scope>
    <source>
        <strain evidence="2">LEGE 06105</strain>
    </source>
</reference>
<accession>A0A8J7FBF5</accession>
<dbReference type="Proteomes" id="UP000620559">
    <property type="component" value="Unassembled WGS sequence"/>
</dbReference>
<dbReference type="AlphaFoldDB" id="A0A8J7FBF5"/>